<protein>
    <submittedName>
        <fullName evidence="1">Uncharacterized protein</fullName>
    </submittedName>
</protein>
<evidence type="ECO:0000313" key="2">
    <source>
        <dbReference type="Proteomes" id="UP000281549"/>
    </source>
</evidence>
<dbReference type="AlphaFoldDB" id="A0A4P9YN22"/>
<reference evidence="2" key="1">
    <citation type="journal article" date="2018" name="Nat. Microbiol.">
        <title>Leveraging single-cell genomics to expand the fungal tree of life.</title>
        <authorList>
            <person name="Ahrendt S.R."/>
            <person name="Quandt C.A."/>
            <person name="Ciobanu D."/>
            <person name="Clum A."/>
            <person name="Salamov A."/>
            <person name="Andreopoulos B."/>
            <person name="Cheng J.F."/>
            <person name="Woyke T."/>
            <person name="Pelin A."/>
            <person name="Henrissat B."/>
            <person name="Reynolds N.K."/>
            <person name="Benny G.L."/>
            <person name="Smith M.E."/>
            <person name="James T.Y."/>
            <person name="Grigoriev I.V."/>
        </authorList>
    </citation>
    <scope>NUCLEOTIDE SEQUENCE [LARGE SCALE GENOMIC DNA]</scope>
    <source>
        <strain evidence="2">CSF55</strain>
    </source>
</reference>
<evidence type="ECO:0000313" key="1">
    <source>
        <dbReference type="EMBL" id="RKP20888.1"/>
    </source>
</evidence>
<dbReference type="PIRSF" id="PIRSF008153">
    <property type="entry name" value="FMR1_interacting"/>
    <property type="match status" value="1"/>
</dbReference>
<sequence length="359" mass="41573">MSLPWILTDHILQSNDPSLISCVFYPMEIFSDAATRALAEYKSQYLYNEIEAELSLCFDQLIFKLGLKICNDAKYYTMFKFLPKDLTQDMSNEHDFLTSTFSSKYDPIMRFRYLNELLFSIKTLENIHRVTSKYYLLDNFSSFLSEVTGSNSLCTTKSRLTAHMVNEVVADFMPNFNFNIFTNSFTRSTVTLTYPHRSNAPRSSSDYLYGNKLCAQMIEKYFNQFNRTINMSHFNALSSLIHLFQAETMISELSDKICDLINFRLAPYLEILLKAVPVDLKLPLFEYGSLVKIKPIQNYEDLETEVLKIFKEIGNALCFINFFENSILLAQVQNYDDDDSLQKSANVKVSSSFNQNSFL</sequence>
<dbReference type="GO" id="GO:0031267">
    <property type="term" value="F:small GTPase binding"/>
    <property type="evidence" value="ECO:0007669"/>
    <property type="project" value="InterPro"/>
</dbReference>
<dbReference type="GO" id="GO:0030833">
    <property type="term" value="P:regulation of actin filament polymerization"/>
    <property type="evidence" value="ECO:0007669"/>
    <property type="project" value="InterPro"/>
</dbReference>
<dbReference type="Pfam" id="PF05994">
    <property type="entry name" value="FragX_IP"/>
    <property type="match status" value="2"/>
</dbReference>
<dbReference type="PANTHER" id="PTHR12195">
    <property type="entry name" value="CYTOPLASMIC FMR1-INTERACTING PROTEIN-RELATED"/>
    <property type="match status" value="1"/>
</dbReference>
<dbReference type="EMBL" id="ML005010">
    <property type="protein sequence ID" value="RKP20888.1"/>
    <property type="molecule type" value="Genomic_DNA"/>
</dbReference>
<accession>A0A4P9YN22</accession>
<dbReference type="Proteomes" id="UP000281549">
    <property type="component" value="Unassembled WGS sequence"/>
</dbReference>
<name>A0A4P9YN22_ROZAC</name>
<organism evidence="1 2">
    <name type="scientific">Rozella allomycis (strain CSF55)</name>
    <dbReference type="NCBI Taxonomy" id="988480"/>
    <lineage>
        <taxon>Eukaryota</taxon>
        <taxon>Fungi</taxon>
        <taxon>Fungi incertae sedis</taxon>
        <taxon>Cryptomycota</taxon>
        <taxon>Cryptomycota incertae sedis</taxon>
        <taxon>Rozella</taxon>
    </lineage>
</organism>
<proteinExistence type="predicted"/>
<dbReference type="InterPro" id="IPR008081">
    <property type="entry name" value="Cytoplasmic_FMR1-int"/>
</dbReference>
<gene>
    <name evidence="1" type="ORF">ROZALSC1DRAFT_27656</name>
</gene>